<dbReference type="Pfam" id="PF07992">
    <property type="entry name" value="Pyr_redox_2"/>
    <property type="match status" value="1"/>
</dbReference>
<keyword evidence="6" id="KW-0560">Oxidoreductase</keyword>
<dbReference type="InterPro" id="IPR045024">
    <property type="entry name" value="NDH-2"/>
</dbReference>
<keyword evidence="4" id="KW-0274">FAD</keyword>
<evidence type="ECO:0000256" key="7">
    <source>
        <dbReference type="ARBA" id="ARBA00023027"/>
    </source>
</evidence>
<evidence type="ECO:0000259" key="10">
    <source>
        <dbReference type="Pfam" id="PF07992"/>
    </source>
</evidence>
<sequence>MKKHIVIIGGGFAGINLANSLSKNKNFKITLVDKNNYHFFPPLIYQVATGFLEPSSISYPFRKLLKENKNIRFWLGEFVEVISSENKLKLNNGELSYDYLVFATGTQSNFFGMENVKKHAIPMKTLDDALNMRNILLQRIEKATITKNKAEKKRLLTMVVVGGGPTGVEVSGMFAEMSKTIIRKEYPELNDVRKTQIYLIDGGNSLLSPMSEKSQKYTLESLKKLGVQIKLNTHVVDYDGEVVTFKDGSYIKTKNLIWAAGVSAITFDGIPATSYGRAKRLIVDEFNKIKDTENIYAIGDTCIMENVDEKFMQGHPQVAQVAIQQGKNLAQNFKNISLNKPLQSFKYKDKGSMAIIGRAKAVADIPGNTHFNGFFAWIMWLFVHIMSLVNYRNRLQTLYNWAIAYFTKDQSLRIIIRPKEKI</sequence>
<evidence type="ECO:0000256" key="6">
    <source>
        <dbReference type="ARBA" id="ARBA00023002"/>
    </source>
</evidence>
<dbReference type="Pfam" id="PF22366">
    <property type="entry name" value="NDH2_C"/>
    <property type="match status" value="1"/>
</dbReference>
<dbReference type="InterPro" id="IPR036188">
    <property type="entry name" value="FAD/NAD-bd_sf"/>
</dbReference>
<gene>
    <name evidence="12" type="ORF">NAT47_00315</name>
</gene>
<name>A0ABT0TD17_9FLAO</name>
<evidence type="ECO:0000259" key="11">
    <source>
        <dbReference type="Pfam" id="PF22366"/>
    </source>
</evidence>
<comment type="catalytic activity">
    <reaction evidence="8">
        <text>a quinone + NADH + H(+) = a quinol + NAD(+)</text>
        <dbReference type="Rhea" id="RHEA:46160"/>
        <dbReference type="ChEBI" id="CHEBI:15378"/>
        <dbReference type="ChEBI" id="CHEBI:24646"/>
        <dbReference type="ChEBI" id="CHEBI:57540"/>
        <dbReference type="ChEBI" id="CHEBI:57945"/>
        <dbReference type="ChEBI" id="CHEBI:132124"/>
        <dbReference type="EC" id="1.6.5.9"/>
    </reaction>
</comment>
<dbReference type="RefSeq" id="WP_250579357.1">
    <property type="nucleotide sequence ID" value="NZ_JAMLJN010000001.1"/>
</dbReference>
<evidence type="ECO:0000313" key="12">
    <source>
        <dbReference type="EMBL" id="MCL9768854.1"/>
    </source>
</evidence>
<dbReference type="Proteomes" id="UP001203342">
    <property type="component" value="Unassembled WGS sequence"/>
</dbReference>
<comment type="similarity">
    <text evidence="1">Belongs to the NADH dehydrogenase family.</text>
</comment>
<evidence type="ECO:0000256" key="3">
    <source>
        <dbReference type="ARBA" id="ARBA00022630"/>
    </source>
</evidence>
<protein>
    <recommendedName>
        <fullName evidence="2">NADH:ubiquinone reductase (non-electrogenic)</fullName>
        <ecNumber evidence="2">1.6.5.9</ecNumber>
    </recommendedName>
</protein>
<dbReference type="EMBL" id="JAMLJN010000001">
    <property type="protein sequence ID" value="MCL9768854.1"/>
    <property type="molecule type" value="Genomic_DNA"/>
</dbReference>
<keyword evidence="7" id="KW-0520">NAD</keyword>
<dbReference type="Gene3D" id="3.50.50.100">
    <property type="match status" value="1"/>
</dbReference>
<evidence type="ECO:0000256" key="4">
    <source>
        <dbReference type="ARBA" id="ARBA00022827"/>
    </source>
</evidence>
<dbReference type="InterPro" id="IPR023753">
    <property type="entry name" value="FAD/NAD-binding_dom"/>
</dbReference>
<proteinExistence type="inferred from homology"/>
<evidence type="ECO:0000256" key="1">
    <source>
        <dbReference type="ARBA" id="ARBA00005272"/>
    </source>
</evidence>
<dbReference type="EC" id="1.6.5.9" evidence="2"/>
<dbReference type="PANTHER" id="PTHR43706">
    <property type="entry name" value="NADH DEHYDROGENASE"/>
    <property type="match status" value="1"/>
</dbReference>
<feature type="domain" description="FAD/NAD(P)-binding" evidence="10">
    <location>
        <begin position="4"/>
        <end position="326"/>
    </location>
</feature>
<evidence type="ECO:0000256" key="9">
    <source>
        <dbReference type="SAM" id="Phobius"/>
    </source>
</evidence>
<keyword evidence="5" id="KW-0809">Transit peptide</keyword>
<accession>A0ABT0TD17</accession>
<dbReference type="PRINTS" id="PR00368">
    <property type="entry name" value="FADPNR"/>
</dbReference>
<feature type="transmembrane region" description="Helical" evidence="9">
    <location>
        <begin position="374"/>
        <end position="391"/>
    </location>
</feature>
<keyword evidence="9" id="KW-1133">Transmembrane helix</keyword>
<keyword evidence="9" id="KW-0472">Membrane</keyword>
<evidence type="ECO:0000256" key="2">
    <source>
        <dbReference type="ARBA" id="ARBA00012637"/>
    </source>
</evidence>
<evidence type="ECO:0000313" key="13">
    <source>
        <dbReference type="Proteomes" id="UP001203342"/>
    </source>
</evidence>
<evidence type="ECO:0000256" key="5">
    <source>
        <dbReference type="ARBA" id="ARBA00022946"/>
    </source>
</evidence>
<comment type="caution">
    <text evidence="12">The sequence shown here is derived from an EMBL/GenBank/DDBJ whole genome shotgun (WGS) entry which is preliminary data.</text>
</comment>
<keyword evidence="9" id="KW-0812">Transmembrane</keyword>
<evidence type="ECO:0000256" key="8">
    <source>
        <dbReference type="ARBA" id="ARBA00047599"/>
    </source>
</evidence>
<organism evidence="12 13">
    <name type="scientific">Flavobacterium fragile</name>
    <dbReference type="NCBI Taxonomy" id="2949085"/>
    <lineage>
        <taxon>Bacteria</taxon>
        <taxon>Pseudomonadati</taxon>
        <taxon>Bacteroidota</taxon>
        <taxon>Flavobacteriia</taxon>
        <taxon>Flavobacteriales</taxon>
        <taxon>Flavobacteriaceae</taxon>
        <taxon>Flavobacterium</taxon>
    </lineage>
</organism>
<keyword evidence="13" id="KW-1185">Reference proteome</keyword>
<keyword evidence="3" id="KW-0285">Flavoprotein</keyword>
<dbReference type="PANTHER" id="PTHR43706:SF47">
    <property type="entry name" value="EXTERNAL NADH-UBIQUINONE OXIDOREDUCTASE 1, MITOCHONDRIAL-RELATED"/>
    <property type="match status" value="1"/>
</dbReference>
<dbReference type="PRINTS" id="PR00411">
    <property type="entry name" value="PNDRDTASEI"/>
</dbReference>
<dbReference type="InterPro" id="IPR054585">
    <property type="entry name" value="NDH2-like_C"/>
</dbReference>
<reference evidence="12 13" key="1">
    <citation type="submission" date="2022-05" db="EMBL/GenBank/DDBJ databases">
        <title>Flavobacterium sp., isolated from activated sludge.</title>
        <authorList>
            <person name="Ran Q."/>
        </authorList>
    </citation>
    <scope>NUCLEOTIDE SEQUENCE [LARGE SCALE GENOMIC DNA]</scope>
    <source>
        <strain evidence="12 13">HXWNR69</strain>
    </source>
</reference>
<dbReference type="SUPFAM" id="SSF51905">
    <property type="entry name" value="FAD/NAD(P)-binding domain"/>
    <property type="match status" value="2"/>
</dbReference>
<feature type="domain" description="External alternative NADH-ubiquinone oxidoreductase-like C-terminal" evidence="11">
    <location>
        <begin position="350"/>
        <end position="406"/>
    </location>
</feature>